<dbReference type="Proteomes" id="UP000274601">
    <property type="component" value="Unassembled WGS sequence"/>
</dbReference>
<gene>
    <name evidence="1" type="ORF">BZB76_0113</name>
</gene>
<sequence length="123" mass="13295">MCPGHSGLTWARRCGPHGAPHPAPPRAPRGVCSAGIATPDEGNWNNDQAYYRCRFPAEYALANKIVYPNTVYLRVAKIIMGIDTWLVTAFSPSRIQATVEAMTGPVNGVENSAADRLCKQLAV</sequence>
<evidence type="ECO:0000313" key="1">
    <source>
        <dbReference type="EMBL" id="RKS78687.1"/>
    </source>
</evidence>
<comment type="caution">
    <text evidence="1">The sequence shown here is derived from an EMBL/GenBank/DDBJ whole genome shotgun (WGS) entry which is preliminary data.</text>
</comment>
<reference evidence="1 2" key="1">
    <citation type="submission" date="2018-10" db="EMBL/GenBank/DDBJ databases">
        <title>Genomic Encyclopedia of Archaeal and Bacterial Type Strains, Phase II (KMG-II): from individual species to whole genera.</title>
        <authorList>
            <person name="Goeker M."/>
        </authorList>
    </citation>
    <scope>NUCLEOTIDE SEQUENCE [LARGE SCALE GENOMIC DNA]</scope>
    <source>
        <strain evidence="1 2">DSM 43383</strain>
    </source>
</reference>
<proteinExistence type="predicted"/>
<protein>
    <submittedName>
        <fullName evidence="1">Uncharacterized protein</fullName>
    </submittedName>
</protein>
<dbReference type="EMBL" id="RBWU01000001">
    <property type="protein sequence ID" value="RKS78687.1"/>
    <property type="molecule type" value="Genomic_DNA"/>
</dbReference>
<keyword evidence="2" id="KW-1185">Reference proteome</keyword>
<organism evidence="1 2">
    <name type="scientific">Actinomadura pelletieri DSM 43383</name>
    <dbReference type="NCBI Taxonomy" id="1120940"/>
    <lineage>
        <taxon>Bacteria</taxon>
        <taxon>Bacillati</taxon>
        <taxon>Actinomycetota</taxon>
        <taxon>Actinomycetes</taxon>
        <taxon>Streptosporangiales</taxon>
        <taxon>Thermomonosporaceae</taxon>
        <taxon>Actinomadura</taxon>
    </lineage>
</organism>
<evidence type="ECO:0000313" key="2">
    <source>
        <dbReference type="Proteomes" id="UP000274601"/>
    </source>
</evidence>
<accession>A0A495QX84</accession>
<name>A0A495QX84_9ACTN</name>
<dbReference type="AlphaFoldDB" id="A0A495QX84"/>